<evidence type="ECO:0008006" key="6">
    <source>
        <dbReference type="Google" id="ProtNLM"/>
    </source>
</evidence>
<evidence type="ECO:0000256" key="1">
    <source>
        <dbReference type="ARBA" id="ARBA00008668"/>
    </source>
</evidence>
<gene>
    <name evidence="4" type="ORF">PIB30_073695</name>
</gene>
<dbReference type="InterPro" id="IPR036514">
    <property type="entry name" value="SGNH_hydro_sf"/>
</dbReference>
<name>A0ABU6WP09_9FABA</name>
<protein>
    <recommendedName>
        <fullName evidence="6">GDSL esterase/lipase</fullName>
    </recommendedName>
</protein>
<dbReference type="Proteomes" id="UP001341840">
    <property type="component" value="Unassembled WGS sequence"/>
</dbReference>
<dbReference type="PANTHER" id="PTHR45648">
    <property type="entry name" value="GDSL LIPASE/ACYLHYDROLASE FAMILY PROTEIN (AFU_ORTHOLOGUE AFUA_4G14700)"/>
    <property type="match status" value="1"/>
</dbReference>
<evidence type="ECO:0000313" key="5">
    <source>
        <dbReference type="Proteomes" id="UP001341840"/>
    </source>
</evidence>
<comment type="caution">
    <text evidence="4">The sequence shown here is derived from an EMBL/GenBank/DDBJ whole genome shotgun (WGS) entry which is preliminary data.</text>
</comment>
<dbReference type="PANTHER" id="PTHR45648:SF5">
    <property type="entry name" value="OS04G0577300 PROTEIN"/>
    <property type="match status" value="1"/>
</dbReference>
<keyword evidence="3" id="KW-0443">Lipid metabolism</keyword>
<keyword evidence="5" id="KW-1185">Reference proteome</keyword>
<dbReference type="Pfam" id="PF00657">
    <property type="entry name" value="Lipase_GDSL"/>
    <property type="match status" value="1"/>
</dbReference>
<comment type="similarity">
    <text evidence="1">Belongs to the 'GDSL' lipolytic enzyme family.</text>
</comment>
<keyword evidence="2" id="KW-0378">Hydrolase</keyword>
<proteinExistence type="inferred from homology"/>
<evidence type="ECO:0000256" key="3">
    <source>
        <dbReference type="ARBA" id="ARBA00022963"/>
    </source>
</evidence>
<dbReference type="InterPro" id="IPR001087">
    <property type="entry name" value="GDSL"/>
</dbReference>
<evidence type="ECO:0000256" key="2">
    <source>
        <dbReference type="ARBA" id="ARBA00022801"/>
    </source>
</evidence>
<keyword evidence="3" id="KW-0442">Lipid degradation</keyword>
<accession>A0ABU6WP09</accession>
<sequence length="119" mass="13433">MVILFNDRLRSLVDELNTQYSSSSIFVYGNTFVALMEIIQHPTSYGLVTTNRACCGIGRFQGRISCLPFAIPCSNRDQYVFWDAFHPSKAVDRILALRVFNGTTSDVHPVNVSKMAMMF</sequence>
<evidence type="ECO:0000313" key="4">
    <source>
        <dbReference type="EMBL" id="MED6187146.1"/>
    </source>
</evidence>
<dbReference type="Gene3D" id="3.40.50.1110">
    <property type="entry name" value="SGNH hydrolase"/>
    <property type="match status" value="1"/>
</dbReference>
<reference evidence="4 5" key="1">
    <citation type="journal article" date="2023" name="Plants (Basel)">
        <title>Bridging the Gap: Combining Genomics and Transcriptomics Approaches to Understand Stylosanthes scabra, an Orphan Legume from the Brazilian Caatinga.</title>
        <authorList>
            <person name="Ferreira-Neto J.R.C."/>
            <person name="da Silva M.D."/>
            <person name="Binneck E."/>
            <person name="de Melo N.F."/>
            <person name="da Silva R.H."/>
            <person name="de Melo A.L.T.M."/>
            <person name="Pandolfi V."/>
            <person name="Bustamante F.O."/>
            <person name="Brasileiro-Vidal A.C."/>
            <person name="Benko-Iseppon A.M."/>
        </authorList>
    </citation>
    <scope>NUCLEOTIDE SEQUENCE [LARGE SCALE GENOMIC DNA]</scope>
    <source>
        <tissue evidence="4">Leaves</tissue>
    </source>
</reference>
<dbReference type="EMBL" id="JASCZI010182142">
    <property type="protein sequence ID" value="MED6187146.1"/>
    <property type="molecule type" value="Genomic_DNA"/>
</dbReference>
<dbReference type="InterPro" id="IPR051058">
    <property type="entry name" value="GDSL_Est/Lipase"/>
</dbReference>
<organism evidence="4 5">
    <name type="scientific">Stylosanthes scabra</name>
    <dbReference type="NCBI Taxonomy" id="79078"/>
    <lineage>
        <taxon>Eukaryota</taxon>
        <taxon>Viridiplantae</taxon>
        <taxon>Streptophyta</taxon>
        <taxon>Embryophyta</taxon>
        <taxon>Tracheophyta</taxon>
        <taxon>Spermatophyta</taxon>
        <taxon>Magnoliopsida</taxon>
        <taxon>eudicotyledons</taxon>
        <taxon>Gunneridae</taxon>
        <taxon>Pentapetalae</taxon>
        <taxon>rosids</taxon>
        <taxon>fabids</taxon>
        <taxon>Fabales</taxon>
        <taxon>Fabaceae</taxon>
        <taxon>Papilionoideae</taxon>
        <taxon>50 kb inversion clade</taxon>
        <taxon>dalbergioids sensu lato</taxon>
        <taxon>Dalbergieae</taxon>
        <taxon>Pterocarpus clade</taxon>
        <taxon>Stylosanthes</taxon>
    </lineage>
</organism>